<gene>
    <name evidence="1" type="ORF">EXD82_07760</name>
</gene>
<dbReference type="Proteomes" id="UP000317863">
    <property type="component" value="Unassembled WGS sequence"/>
</dbReference>
<accession>A0A544QU54</accession>
<evidence type="ECO:0008006" key="3">
    <source>
        <dbReference type="Google" id="ProtNLM"/>
    </source>
</evidence>
<name>A0A544QU54_9FIRM</name>
<dbReference type="EMBL" id="SGJB01000013">
    <property type="protein sequence ID" value="TQQ84223.1"/>
    <property type="molecule type" value="Genomic_DNA"/>
</dbReference>
<evidence type="ECO:0000313" key="2">
    <source>
        <dbReference type="Proteomes" id="UP000317863"/>
    </source>
</evidence>
<evidence type="ECO:0000313" key="1">
    <source>
        <dbReference type="EMBL" id="TQQ84223.1"/>
    </source>
</evidence>
<protein>
    <recommendedName>
        <fullName evidence="3">Nif11 domain-containing protein</fullName>
    </recommendedName>
</protein>
<dbReference type="RefSeq" id="WP_142536344.1">
    <property type="nucleotide sequence ID" value="NZ_SGJB01000013.1"/>
</dbReference>
<keyword evidence="2" id="KW-1185">Reference proteome</keyword>
<proteinExistence type="predicted"/>
<reference evidence="1 2" key="1">
    <citation type="submission" date="2019-02" db="EMBL/GenBank/DDBJ databases">
        <title>Peptostreptococcaceae bacterium ZHW00191 nov., a new bacterium isolated from the human gut.</title>
        <authorList>
            <person name="Zhou H.-W."/>
            <person name="Chen X.-J."/>
        </authorList>
    </citation>
    <scope>NUCLEOTIDE SEQUENCE [LARGE SCALE GENOMIC DNA]</scope>
    <source>
        <strain evidence="1 2">ZHW00191</strain>
    </source>
</reference>
<dbReference type="AlphaFoldDB" id="A0A544QU54"/>
<comment type="caution">
    <text evidence="1">The sequence shown here is derived from an EMBL/GenBank/DDBJ whole genome shotgun (WGS) entry which is preliminary data.</text>
</comment>
<organism evidence="1 2">
    <name type="scientific">Peptacetobacter hominis</name>
    <dbReference type="NCBI Taxonomy" id="2743610"/>
    <lineage>
        <taxon>Bacteria</taxon>
        <taxon>Bacillati</taxon>
        <taxon>Bacillota</taxon>
        <taxon>Clostridia</taxon>
        <taxon>Peptostreptococcales</taxon>
        <taxon>Peptostreptococcaceae</taxon>
        <taxon>Peptacetobacter</taxon>
    </lineage>
</organism>
<sequence>MLEKLNKILKLAKENEEYKKLLLDSQKEDDVMQAFCDAASKMGIEISVGDIFQIEEEFSSNLLKSCNGGAVYPIESWGDWYDDFFIELRNSK</sequence>
<dbReference type="OrthoDB" id="1771041at2"/>